<dbReference type="EMBL" id="UASO01000004">
    <property type="protein sequence ID" value="SQC20712.1"/>
    <property type="molecule type" value="Genomic_DNA"/>
</dbReference>
<evidence type="ECO:0000313" key="9">
    <source>
        <dbReference type="Proteomes" id="UP000250675"/>
    </source>
</evidence>
<proteinExistence type="inferred from homology"/>
<accession>A0A2X3CTQ6</accession>
<evidence type="ECO:0000256" key="6">
    <source>
        <dbReference type="ARBA" id="ARBA00029466"/>
    </source>
</evidence>
<dbReference type="EC" id="3.1.-.-" evidence="7"/>
<evidence type="ECO:0000256" key="5">
    <source>
        <dbReference type="ARBA" id="ARBA00023204"/>
    </source>
</evidence>
<dbReference type="CDD" id="cd00221">
    <property type="entry name" value="Vsr"/>
    <property type="match status" value="1"/>
</dbReference>
<organism evidence="7 9">
    <name type="scientific">Klebsiella pneumoniae</name>
    <dbReference type="NCBI Taxonomy" id="573"/>
    <lineage>
        <taxon>Bacteria</taxon>
        <taxon>Pseudomonadati</taxon>
        <taxon>Pseudomonadota</taxon>
        <taxon>Gammaproteobacteria</taxon>
        <taxon>Enterobacterales</taxon>
        <taxon>Enterobacteriaceae</taxon>
        <taxon>Klebsiella/Raoultella group</taxon>
        <taxon>Klebsiella</taxon>
        <taxon>Klebsiella pneumoniae complex</taxon>
    </lineage>
</organism>
<evidence type="ECO:0000256" key="1">
    <source>
        <dbReference type="ARBA" id="ARBA00022722"/>
    </source>
</evidence>
<keyword evidence="5" id="KW-0234">DNA repair</keyword>
<dbReference type="InterPro" id="IPR011335">
    <property type="entry name" value="Restrct_endonuc-II-like"/>
</dbReference>
<evidence type="ECO:0000256" key="3">
    <source>
        <dbReference type="ARBA" id="ARBA00022763"/>
    </source>
</evidence>
<evidence type="ECO:0000256" key="4">
    <source>
        <dbReference type="ARBA" id="ARBA00022801"/>
    </source>
</evidence>
<keyword evidence="1" id="KW-0540">Nuclease</keyword>
<evidence type="ECO:0000256" key="2">
    <source>
        <dbReference type="ARBA" id="ARBA00022759"/>
    </source>
</evidence>
<dbReference type="Pfam" id="PF03852">
    <property type="entry name" value="Vsr"/>
    <property type="match status" value="1"/>
</dbReference>
<protein>
    <submittedName>
        <fullName evidence="7">Very-short-patch mismatch repair endonuclease (G-T specific)</fullName>
        <ecNumber evidence="7">3.1.-.-</ecNumber>
    </submittedName>
</protein>
<dbReference type="AlphaFoldDB" id="A0A2X3CTQ6"/>
<dbReference type="REBASE" id="380026">
    <property type="entry name" value="V.Kpn5052ORF4093P"/>
</dbReference>
<dbReference type="GO" id="GO:0004519">
    <property type="term" value="F:endonuclease activity"/>
    <property type="evidence" value="ECO:0007669"/>
    <property type="project" value="UniProtKB-KW"/>
</dbReference>
<dbReference type="EMBL" id="UGLJ01000002">
    <property type="protein sequence ID" value="STT95586.1"/>
    <property type="molecule type" value="Genomic_DNA"/>
</dbReference>
<sequence length="157" mass="18054">MRISQEKRSHIMRSIHSKNTKPEIIVDGILSNLDINYMAHCHSLYGKPDFLCEVYKAAIFVNGCFWHGHQCHMFRTPDSTNKYWVSKLQKNSERDIRVVSILNNLCYKVIVVWECALIGKRKLDPLVLQDCLEEWLLAGNGNCEIDSKGLKAMVSSI</sequence>
<evidence type="ECO:0000313" key="10">
    <source>
        <dbReference type="Proteomes" id="UP000254103"/>
    </source>
</evidence>
<dbReference type="SUPFAM" id="SSF52980">
    <property type="entry name" value="Restriction endonuclease-like"/>
    <property type="match status" value="1"/>
</dbReference>
<gene>
    <name evidence="7" type="primary">vsr_2</name>
    <name evidence="8" type="ORF">NCTC5052_04092</name>
    <name evidence="7" type="ORF">NCTC9645_01735</name>
</gene>
<evidence type="ECO:0000313" key="8">
    <source>
        <dbReference type="EMBL" id="STT95586.1"/>
    </source>
</evidence>
<evidence type="ECO:0000313" key="7">
    <source>
        <dbReference type="EMBL" id="SQC20712.1"/>
    </source>
</evidence>
<name>A0A2X3CTQ6_KLEPN</name>
<dbReference type="REBASE" id="381259">
    <property type="entry name" value="V.Kpns9645ORF1734P"/>
</dbReference>
<dbReference type="NCBIfam" id="TIGR00632">
    <property type="entry name" value="vsr"/>
    <property type="match status" value="1"/>
</dbReference>
<comment type="similarity">
    <text evidence="6">Belongs to the Vsr family.</text>
</comment>
<keyword evidence="3" id="KW-0227">DNA damage</keyword>
<dbReference type="Proteomes" id="UP000254103">
    <property type="component" value="Unassembled WGS sequence"/>
</dbReference>
<keyword evidence="2 7" id="KW-0255">Endonuclease</keyword>
<dbReference type="GO" id="GO:0016787">
    <property type="term" value="F:hydrolase activity"/>
    <property type="evidence" value="ECO:0007669"/>
    <property type="project" value="UniProtKB-KW"/>
</dbReference>
<dbReference type="Gene3D" id="3.40.960.10">
    <property type="entry name" value="VSR Endonuclease"/>
    <property type="match status" value="1"/>
</dbReference>
<dbReference type="InterPro" id="IPR004603">
    <property type="entry name" value="DNA_mismatch_endonuc_vsr"/>
</dbReference>
<dbReference type="GO" id="GO:0006298">
    <property type="term" value="P:mismatch repair"/>
    <property type="evidence" value="ECO:0007669"/>
    <property type="project" value="InterPro"/>
</dbReference>
<keyword evidence="4 7" id="KW-0378">Hydrolase</keyword>
<dbReference type="Proteomes" id="UP000250675">
    <property type="component" value="Unassembled WGS sequence"/>
</dbReference>
<reference evidence="9 10" key="1">
    <citation type="submission" date="2018-06" db="EMBL/GenBank/DDBJ databases">
        <authorList>
            <consortium name="Pathogen Informatics"/>
            <person name="Doyle S."/>
        </authorList>
    </citation>
    <scope>NUCLEOTIDE SEQUENCE [LARGE SCALE GENOMIC DNA]</scope>
    <source>
        <strain evidence="8 10">NCTC5052</strain>
        <strain evidence="7 9">NCTC9645</strain>
    </source>
</reference>